<gene>
    <name evidence="1" type="ORF">FSPOR_6298</name>
</gene>
<dbReference type="GO" id="GO:0008233">
    <property type="term" value="F:peptidase activity"/>
    <property type="evidence" value="ECO:0007669"/>
    <property type="project" value="UniProtKB-KW"/>
</dbReference>
<reference evidence="1 2" key="1">
    <citation type="journal article" date="2018" name="PLoS Pathog.">
        <title>Evolution of structural diversity of trichothecenes, a family of toxins produced by plant pathogenic and entomopathogenic fungi.</title>
        <authorList>
            <person name="Proctor R.H."/>
            <person name="McCormick S.P."/>
            <person name="Kim H.S."/>
            <person name="Cardoza R.E."/>
            <person name="Stanley A.M."/>
            <person name="Lindo L."/>
            <person name="Kelly A."/>
            <person name="Brown D.W."/>
            <person name="Lee T."/>
            <person name="Vaughan M.M."/>
            <person name="Alexander N.J."/>
            <person name="Busman M."/>
            <person name="Gutierrez S."/>
        </authorList>
    </citation>
    <scope>NUCLEOTIDE SEQUENCE [LARGE SCALE GENOMIC DNA]</scope>
    <source>
        <strain evidence="1 2">NRRL 3299</strain>
    </source>
</reference>
<sequence length="194" mass="22190">MSSVQLDDSNSGPAFVCNKIGEWWSFGNIRTGSELFHYENYLIDPSYEPEVEGEDEERPPKYPFPDFSKTVLQDQCLTIPVSNLEFEKPFLYHRFNAPGMISWCEGEECQLCGGGRELCPGCRNGREVMESFTTLPSTKVDCGTKMICPLCIGSKSAEESAYQRSDHWGDDDDKMSDEEYDEWYSRVTKKFGYI</sequence>
<keyword evidence="2" id="KW-1185">Reference proteome</keyword>
<protein>
    <submittedName>
        <fullName evidence="1">Cuticle-degrading protease</fullName>
    </submittedName>
</protein>
<evidence type="ECO:0000313" key="1">
    <source>
        <dbReference type="EMBL" id="RGP66916.1"/>
    </source>
</evidence>
<name>A0A395S3D6_FUSSP</name>
<dbReference type="AlphaFoldDB" id="A0A395S3D6"/>
<evidence type="ECO:0000313" key="2">
    <source>
        <dbReference type="Proteomes" id="UP000266152"/>
    </source>
</evidence>
<dbReference type="EMBL" id="PXOF01000088">
    <property type="protein sequence ID" value="RGP66916.1"/>
    <property type="molecule type" value="Genomic_DNA"/>
</dbReference>
<dbReference type="Proteomes" id="UP000266152">
    <property type="component" value="Unassembled WGS sequence"/>
</dbReference>
<accession>A0A395S3D6</accession>
<keyword evidence="1" id="KW-0645">Protease</keyword>
<keyword evidence="1" id="KW-0378">Hydrolase</keyword>
<dbReference type="GO" id="GO:0006508">
    <property type="term" value="P:proteolysis"/>
    <property type="evidence" value="ECO:0007669"/>
    <property type="project" value="UniProtKB-KW"/>
</dbReference>
<proteinExistence type="predicted"/>
<dbReference type="STRING" id="5514.A0A395S3D6"/>
<organism evidence="1 2">
    <name type="scientific">Fusarium sporotrichioides</name>
    <dbReference type="NCBI Taxonomy" id="5514"/>
    <lineage>
        <taxon>Eukaryota</taxon>
        <taxon>Fungi</taxon>
        <taxon>Dikarya</taxon>
        <taxon>Ascomycota</taxon>
        <taxon>Pezizomycotina</taxon>
        <taxon>Sordariomycetes</taxon>
        <taxon>Hypocreomycetidae</taxon>
        <taxon>Hypocreales</taxon>
        <taxon>Nectriaceae</taxon>
        <taxon>Fusarium</taxon>
    </lineage>
</organism>
<comment type="caution">
    <text evidence="1">The sequence shown here is derived from an EMBL/GenBank/DDBJ whole genome shotgun (WGS) entry which is preliminary data.</text>
</comment>